<dbReference type="EMBL" id="JAAEDM010000007">
    <property type="protein sequence ID" value="MBR0670440.1"/>
    <property type="molecule type" value="Genomic_DNA"/>
</dbReference>
<evidence type="ECO:0000256" key="2">
    <source>
        <dbReference type="ARBA" id="ARBA00005779"/>
    </source>
</evidence>
<comment type="subcellular location">
    <subcellularLocation>
        <location evidence="1">Cell membrane</location>
        <topology evidence="1">Multi-pass membrane protein</topology>
    </subcellularLocation>
</comment>
<dbReference type="InterPro" id="IPR007140">
    <property type="entry name" value="DUF350"/>
</dbReference>
<dbReference type="PANTHER" id="PTHR40043:SF1">
    <property type="entry name" value="UPF0719 INNER MEMBRANE PROTEIN YJFL"/>
    <property type="match status" value="1"/>
</dbReference>
<evidence type="ECO:0000256" key="7">
    <source>
        <dbReference type="SAM" id="Phobius"/>
    </source>
</evidence>
<dbReference type="Proteomes" id="UP001138751">
    <property type="component" value="Unassembled WGS sequence"/>
</dbReference>
<dbReference type="Pfam" id="PF03994">
    <property type="entry name" value="DUF350"/>
    <property type="match status" value="1"/>
</dbReference>
<evidence type="ECO:0000256" key="5">
    <source>
        <dbReference type="ARBA" id="ARBA00022989"/>
    </source>
</evidence>
<reference evidence="8" key="2">
    <citation type="journal article" date="2021" name="Syst. Appl. Microbiol.">
        <title>Roseomonas hellenica sp. nov., isolated from roots of wild-growing Alkanna tinctoria.</title>
        <authorList>
            <person name="Rat A."/>
            <person name="Naranjo H.D."/>
            <person name="Lebbe L."/>
            <person name="Cnockaert M."/>
            <person name="Krigas N."/>
            <person name="Grigoriadou K."/>
            <person name="Maloupa E."/>
            <person name="Willems A."/>
        </authorList>
    </citation>
    <scope>NUCLEOTIDE SEQUENCE</scope>
    <source>
        <strain evidence="8">LMG 31231</strain>
    </source>
</reference>
<dbReference type="PANTHER" id="PTHR40043">
    <property type="entry name" value="UPF0719 INNER MEMBRANE PROTEIN YJFL"/>
    <property type="match status" value="1"/>
</dbReference>
<evidence type="ECO:0000256" key="3">
    <source>
        <dbReference type="ARBA" id="ARBA00022475"/>
    </source>
</evidence>
<evidence type="ECO:0000313" key="9">
    <source>
        <dbReference type="Proteomes" id="UP001138751"/>
    </source>
</evidence>
<gene>
    <name evidence="8" type="ORF">GXW76_04585</name>
</gene>
<keyword evidence="4 7" id="KW-0812">Transmembrane</keyword>
<feature type="transmembrane region" description="Helical" evidence="7">
    <location>
        <begin position="14"/>
        <end position="38"/>
    </location>
</feature>
<accession>A0A9X9WTG1</accession>
<name>A0A9X9WTG1_9PROT</name>
<dbReference type="RefSeq" id="WP_211860809.1">
    <property type="nucleotide sequence ID" value="NZ_JAAEDM010000007.1"/>
</dbReference>
<dbReference type="GO" id="GO:0005886">
    <property type="term" value="C:plasma membrane"/>
    <property type="evidence" value="ECO:0007669"/>
    <property type="project" value="UniProtKB-SubCell"/>
</dbReference>
<proteinExistence type="inferred from homology"/>
<keyword evidence="3" id="KW-1003">Cell membrane</keyword>
<reference evidence="8" key="1">
    <citation type="submission" date="2020-01" db="EMBL/GenBank/DDBJ databases">
        <authorList>
            <person name="Rat A."/>
        </authorList>
    </citation>
    <scope>NUCLEOTIDE SEQUENCE</scope>
    <source>
        <strain evidence="8">LMG 31231</strain>
    </source>
</reference>
<sequence>MTAAEILAYFPSTFLSFLVAFSLGVVFWVAGLVLVSLITPHSELALLRAGNLPCALALGGKAIGMVLPIAAVARSAAGPLDQIIWCVVAVAVQLVVHLVLTTLLEGRLKQEIEADEVGGAAVFIAFMQVGAGILNNAVMSG</sequence>
<comment type="caution">
    <text evidence="8">The sequence shown here is derived from an EMBL/GenBank/DDBJ whole genome shotgun (WGS) entry which is preliminary data.</text>
</comment>
<dbReference type="AlphaFoldDB" id="A0A9X9WTG1"/>
<feature type="transmembrane region" description="Helical" evidence="7">
    <location>
        <begin position="82"/>
        <end position="105"/>
    </location>
</feature>
<keyword evidence="9" id="KW-1185">Reference proteome</keyword>
<feature type="transmembrane region" description="Helical" evidence="7">
    <location>
        <begin position="117"/>
        <end position="138"/>
    </location>
</feature>
<evidence type="ECO:0000256" key="4">
    <source>
        <dbReference type="ARBA" id="ARBA00022692"/>
    </source>
</evidence>
<organism evidence="8 9">
    <name type="scientific">Neoroseomonas soli</name>
    <dbReference type="NCBI Taxonomy" id="1081025"/>
    <lineage>
        <taxon>Bacteria</taxon>
        <taxon>Pseudomonadati</taxon>
        <taxon>Pseudomonadota</taxon>
        <taxon>Alphaproteobacteria</taxon>
        <taxon>Acetobacterales</taxon>
        <taxon>Acetobacteraceae</taxon>
        <taxon>Neoroseomonas</taxon>
    </lineage>
</organism>
<evidence type="ECO:0000256" key="1">
    <source>
        <dbReference type="ARBA" id="ARBA00004651"/>
    </source>
</evidence>
<keyword evidence="5 7" id="KW-1133">Transmembrane helix</keyword>
<evidence type="ECO:0000256" key="6">
    <source>
        <dbReference type="ARBA" id="ARBA00023136"/>
    </source>
</evidence>
<feature type="transmembrane region" description="Helical" evidence="7">
    <location>
        <begin position="50"/>
        <end position="70"/>
    </location>
</feature>
<comment type="similarity">
    <text evidence="2">Belongs to the UPF0719 family.</text>
</comment>
<evidence type="ECO:0000313" key="8">
    <source>
        <dbReference type="EMBL" id="MBR0670440.1"/>
    </source>
</evidence>
<protein>
    <submittedName>
        <fullName evidence="8">DUF350 domain-containing protein</fullName>
    </submittedName>
</protein>
<keyword evidence="6 7" id="KW-0472">Membrane</keyword>